<organism evidence="1 2">
    <name type="scientific">Caecibacteroides pullorum</name>
    <dbReference type="NCBI Taxonomy" id="2725562"/>
    <lineage>
        <taxon>Bacteria</taxon>
        <taxon>Pseudomonadati</taxon>
        <taxon>Bacteroidota</taxon>
        <taxon>Bacteroidia</taxon>
        <taxon>Bacteroidales</taxon>
        <taxon>Bacteroidaceae</taxon>
        <taxon>Caecibacteroides</taxon>
    </lineage>
</organism>
<proteinExistence type="predicted"/>
<dbReference type="SUPFAM" id="SSF53448">
    <property type="entry name" value="Nucleotide-diphospho-sugar transferases"/>
    <property type="match status" value="1"/>
</dbReference>
<gene>
    <name evidence="1" type="ORF">H6D15_02025</name>
</gene>
<dbReference type="Gene3D" id="3.90.550.10">
    <property type="entry name" value="Spore Coat Polysaccharide Biosynthesis Protein SpsA, Chain A"/>
    <property type="match status" value="1"/>
</dbReference>
<reference evidence="1 2" key="1">
    <citation type="journal article" date="2021" name="Sci. Rep.">
        <title>The distribution of antibiotic resistance genes in chicken gut microbiota commensals.</title>
        <authorList>
            <person name="Juricova H."/>
            <person name="Matiasovicova J."/>
            <person name="Kubasova T."/>
            <person name="Cejkova D."/>
            <person name="Rychlik I."/>
        </authorList>
    </citation>
    <scope>NUCLEOTIDE SEQUENCE [LARGE SCALE GENOMIC DNA]</scope>
    <source>
        <strain evidence="1 2">An421</strain>
    </source>
</reference>
<name>A0AA40ZR48_9BACT</name>
<evidence type="ECO:0000313" key="1">
    <source>
        <dbReference type="EMBL" id="MBM6856393.1"/>
    </source>
</evidence>
<dbReference type="InterPro" id="IPR029044">
    <property type="entry name" value="Nucleotide-diphossugar_trans"/>
</dbReference>
<protein>
    <submittedName>
        <fullName evidence="1">Glycosyltransferase family 2 protein</fullName>
    </submittedName>
</protein>
<sequence>MLSKLLVLKNVVAGYLYKWLVDSHLFSIPSLPTKKKAEGRYIVSLTSYGRRVKTSVVYYSIVSILRQSMPPDHIVLCLDKTLWNDGNLPPKLKKLKHKGLEVLYCEDMRSYTKLIPSLKKYPNDYIITVDDDIIYTRDTIERLTHASNKTPDAICCLNASKPIIKNGYAAMYENWMQYKKNTIGYNLIFPCGVGGVLYPPHSLDLLAMDDKMFKKLCPYADDVWFWYCGMLKQTLKHVVYKHKSDYSFDALYQYFHRGTALTHSNRYEHQNDNQIRTVFDYFGVRLDKDGYLVKNTALK</sequence>
<accession>A0AA40ZR48</accession>
<dbReference type="EMBL" id="JACJMO010000002">
    <property type="protein sequence ID" value="MBM6856393.1"/>
    <property type="molecule type" value="Genomic_DNA"/>
</dbReference>
<dbReference type="AlphaFoldDB" id="A0AA40ZR48"/>
<dbReference type="RefSeq" id="WP_204970914.1">
    <property type="nucleotide sequence ID" value="NZ_JAAZTS010000002.1"/>
</dbReference>
<evidence type="ECO:0000313" key="2">
    <source>
        <dbReference type="Proteomes" id="UP000698924"/>
    </source>
</evidence>
<comment type="caution">
    <text evidence="1">The sequence shown here is derived from an EMBL/GenBank/DDBJ whole genome shotgun (WGS) entry which is preliminary data.</text>
</comment>
<keyword evidence="2" id="KW-1185">Reference proteome</keyword>
<dbReference type="Proteomes" id="UP000698924">
    <property type="component" value="Unassembled WGS sequence"/>
</dbReference>